<dbReference type="InterPro" id="IPR000055">
    <property type="entry name" value="Restrct_endonuc_typeI_TRD"/>
</dbReference>
<comment type="caution">
    <text evidence="5">The sequence shown here is derived from an EMBL/GenBank/DDBJ whole genome shotgun (WGS) entry which is preliminary data.</text>
</comment>
<gene>
    <name evidence="6" type="ORF">HNR41_000128</name>
    <name evidence="5" type="ORF">JEOCOQ751_01455</name>
</gene>
<dbReference type="EMBL" id="JACHFF010000001">
    <property type="protein sequence ID" value="MBB6422202.1"/>
    <property type="molecule type" value="Genomic_DNA"/>
</dbReference>
<dbReference type="RefSeq" id="WP_184280739.1">
    <property type="nucleotide sequence ID" value="NZ_BMCO01000001.1"/>
</dbReference>
<dbReference type="EC" id="3.1.21.3" evidence="6"/>
<reference evidence="6 8" key="2">
    <citation type="submission" date="2020-08" db="EMBL/GenBank/DDBJ databases">
        <title>Genomic Encyclopedia of Type Strains, Phase IV (KMG-IV): sequencing the most valuable type-strain genomes for metagenomic binning, comparative biology and taxonomic classification.</title>
        <authorList>
            <person name="Goeker M."/>
        </authorList>
    </citation>
    <scope>NUCLEOTIDE SEQUENCE [LARGE SCALE GENOMIC DNA]</scope>
    <source>
        <strain evidence="6 8">DSM 22419</strain>
    </source>
</reference>
<keyword evidence="8" id="KW-1185">Reference proteome</keyword>
<organism evidence="5 7">
    <name type="scientific">Jeotgalicoccus coquinae</name>
    <dbReference type="NCBI Taxonomy" id="709509"/>
    <lineage>
        <taxon>Bacteria</taxon>
        <taxon>Bacillati</taxon>
        <taxon>Bacillota</taxon>
        <taxon>Bacilli</taxon>
        <taxon>Bacillales</taxon>
        <taxon>Staphylococcaceae</taxon>
        <taxon>Jeotgalicoccus</taxon>
    </lineage>
</organism>
<keyword evidence="2" id="KW-0680">Restriction system</keyword>
<evidence type="ECO:0000313" key="7">
    <source>
        <dbReference type="Proteomes" id="UP000534001"/>
    </source>
</evidence>
<dbReference type="Proteomes" id="UP000545588">
    <property type="component" value="Unassembled WGS sequence"/>
</dbReference>
<sequence length="381" mass="45096">MSKEERRVPELRFKGFHDDWEQRMFQELVNRVSHSSENEHLPRVEYEDIISGRGELNKNLSLKESEKKGTEFLPNDILFGKLRPYLNKWLYPNFHGIAVGDFWVLRSREIESKFIYYMIQTNKFKLISNISSGSKMPRSDWNIVSNSKFTVPLNLLEGQKISATLSSIDNLITLHQRKINILETLKKVYLNVMFPNRSEDIPRLHFKFFNEAWEQRKVEDIAIVNTGKKDTQDAVTDGAYDFYVRSPKIEKINSYSYNGEAVLTVGDGVGVGKVFHYVNGKFDYHQRVYKISDFKNYNGLFFYYYFSNNFKYEARKYNAKTSVDSVRREMITKMNFPDTSLNEQVQVGQFFKEIDNIITLHHRKLHRLNRIKQVYLNKMFI</sequence>
<reference evidence="5 7" key="1">
    <citation type="submission" date="2020-07" db="EMBL/GenBank/DDBJ databases">
        <authorList>
            <person name="Criscuolo A."/>
        </authorList>
    </citation>
    <scope>NUCLEOTIDE SEQUENCE [LARGE SCALE GENOMIC DNA]</scope>
    <source>
        <strain evidence="5">CIP111751</strain>
    </source>
</reference>
<dbReference type="PANTHER" id="PTHR30408">
    <property type="entry name" value="TYPE-1 RESTRICTION ENZYME ECOKI SPECIFICITY PROTEIN"/>
    <property type="match status" value="1"/>
</dbReference>
<evidence type="ECO:0000256" key="3">
    <source>
        <dbReference type="ARBA" id="ARBA00023125"/>
    </source>
</evidence>
<accession>A0A6V7RLU3</accession>
<dbReference type="InterPro" id="IPR052021">
    <property type="entry name" value="Type-I_RS_S_subunit"/>
</dbReference>
<dbReference type="GO" id="GO:0003677">
    <property type="term" value="F:DNA binding"/>
    <property type="evidence" value="ECO:0007669"/>
    <property type="project" value="UniProtKB-KW"/>
</dbReference>
<dbReference type="GO" id="GO:0009307">
    <property type="term" value="P:DNA restriction-modification system"/>
    <property type="evidence" value="ECO:0007669"/>
    <property type="project" value="UniProtKB-KW"/>
</dbReference>
<keyword evidence="6" id="KW-0378">Hydrolase</keyword>
<evidence type="ECO:0000313" key="8">
    <source>
        <dbReference type="Proteomes" id="UP000545588"/>
    </source>
</evidence>
<dbReference type="EMBL" id="CAJEWA010000006">
    <property type="protein sequence ID" value="CAD2079306.1"/>
    <property type="molecule type" value="Genomic_DNA"/>
</dbReference>
<dbReference type="Gene3D" id="3.90.220.20">
    <property type="entry name" value="DNA methylase specificity domains"/>
    <property type="match status" value="2"/>
</dbReference>
<dbReference type="SUPFAM" id="SSF116734">
    <property type="entry name" value="DNA methylase specificity domain"/>
    <property type="match status" value="2"/>
</dbReference>
<dbReference type="Pfam" id="PF01420">
    <property type="entry name" value="Methylase_S"/>
    <property type="match status" value="2"/>
</dbReference>
<evidence type="ECO:0000313" key="6">
    <source>
        <dbReference type="EMBL" id="MBB6422202.1"/>
    </source>
</evidence>
<dbReference type="InterPro" id="IPR044946">
    <property type="entry name" value="Restrct_endonuc_typeI_TRD_sf"/>
</dbReference>
<evidence type="ECO:0000256" key="2">
    <source>
        <dbReference type="ARBA" id="ARBA00022747"/>
    </source>
</evidence>
<name>A0A6V7RLU3_9STAP</name>
<dbReference type="GO" id="GO:0009035">
    <property type="term" value="F:type I site-specific deoxyribonuclease activity"/>
    <property type="evidence" value="ECO:0007669"/>
    <property type="project" value="UniProtKB-EC"/>
</dbReference>
<evidence type="ECO:0000259" key="4">
    <source>
        <dbReference type="Pfam" id="PF01420"/>
    </source>
</evidence>
<evidence type="ECO:0000313" key="5">
    <source>
        <dbReference type="EMBL" id="CAD2079306.1"/>
    </source>
</evidence>
<dbReference type="Proteomes" id="UP000534001">
    <property type="component" value="Unassembled WGS sequence"/>
</dbReference>
<dbReference type="AlphaFoldDB" id="A0A6V7RLU3"/>
<evidence type="ECO:0000256" key="1">
    <source>
        <dbReference type="ARBA" id="ARBA00010923"/>
    </source>
</evidence>
<comment type="similarity">
    <text evidence="1">Belongs to the type-I restriction system S methylase family.</text>
</comment>
<feature type="domain" description="Type I restriction modification DNA specificity" evidence="4">
    <location>
        <begin position="210"/>
        <end position="369"/>
    </location>
</feature>
<dbReference type="PANTHER" id="PTHR30408:SF12">
    <property type="entry name" value="TYPE I RESTRICTION ENZYME MJAVIII SPECIFICITY SUBUNIT"/>
    <property type="match status" value="1"/>
</dbReference>
<keyword evidence="3" id="KW-0238">DNA-binding</keyword>
<proteinExistence type="inferred from homology"/>
<feature type="domain" description="Type I restriction modification DNA specificity" evidence="4">
    <location>
        <begin position="20"/>
        <end position="183"/>
    </location>
</feature>
<protein>
    <submittedName>
        <fullName evidence="5">EcoKI restriction-modification system protein HsdS</fullName>
    </submittedName>
    <submittedName>
        <fullName evidence="6">Type I restriction enzyme S subunit</fullName>
        <ecNumber evidence="6">3.1.21.3</ecNumber>
    </submittedName>
</protein>